<keyword evidence="1" id="KW-0472">Membrane</keyword>
<gene>
    <name evidence="3 5" type="ORF">BDZ99DRAFT_568247</name>
</gene>
<dbReference type="PANTHER" id="PTHR34502">
    <property type="entry name" value="DUF6594 DOMAIN-CONTAINING PROTEIN-RELATED"/>
    <property type="match status" value="1"/>
</dbReference>
<reference evidence="5" key="3">
    <citation type="submission" date="2025-04" db="UniProtKB">
        <authorList>
            <consortium name="RefSeq"/>
        </authorList>
    </citation>
    <scope>IDENTIFICATION</scope>
    <source>
        <strain evidence="5">CBS 304.34</strain>
    </source>
</reference>
<proteinExistence type="predicted"/>
<reference evidence="3 5" key="1">
    <citation type="journal article" date="2020" name="Stud. Mycol.">
        <title>101 Dothideomycetes genomes: a test case for predicting lifestyles and emergence of pathogens.</title>
        <authorList>
            <person name="Haridas S."/>
            <person name="Albert R."/>
            <person name="Binder M."/>
            <person name="Bloem J."/>
            <person name="Labutti K."/>
            <person name="Salamov A."/>
            <person name="Andreopoulos B."/>
            <person name="Baker S."/>
            <person name="Barry K."/>
            <person name="Bills G."/>
            <person name="Bluhm B."/>
            <person name="Cannon C."/>
            <person name="Castanera R."/>
            <person name="Culley D."/>
            <person name="Daum C."/>
            <person name="Ezra D."/>
            <person name="Gonzalez J."/>
            <person name="Henrissat B."/>
            <person name="Kuo A."/>
            <person name="Liang C."/>
            <person name="Lipzen A."/>
            <person name="Lutzoni F."/>
            <person name="Magnuson J."/>
            <person name="Mondo S."/>
            <person name="Nolan M."/>
            <person name="Ohm R."/>
            <person name="Pangilinan J."/>
            <person name="Park H.-J."/>
            <person name="Ramirez L."/>
            <person name="Alfaro M."/>
            <person name="Sun H."/>
            <person name="Tritt A."/>
            <person name="Yoshinaga Y."/>
            <person name="Zwiers L.-H."/>
            <person name="Turgeon B."/>
            <person name="Goodwin S."/>
            <person name="Spatafora J."/>
            <person name="Crous P."/>
            <person name="Grigoriev I."/>
        </authorList>
    </citation>
    <scope>NUCLEOTIDE SEQUENCE</scope>
    <source>
        <strain evidence="3 5">CBS 304.34</strain>
    </source>
</reference>
<evidence type="ECO:0000313" key="3">
    <source>
        <dbReference type="EMBL" id="KAF2812973.1"/>
    </source>
</evidence>
<dbReference type="RefSeq" id="XP_033579937.1">
    <property type="nucleotide sequence ID" value="XM_033727768.1"/>
</dbReference>
<name>A0A6A6YX43_9PEZI</name>
<dbReference type="EMBL" id="MU003696">
    <property type="protein sequence ID" value="KAF2812973.1"/>
    <property type="molecule type" value="Genomic_DNA"/>
</dbReference>
<evidence type="ECO:0000313" key="4">
    <source>
        <dbReference type="Proteomes" id="UP000504636"/>
    </source>
</evidence>
<dbReference type="InterPro" id="IPR046529">
    <property type="entry name" value="DUF6594"/>
</dbReference>
<dbReference type="GeneID" id="54468661"/>
<feature type="transmembrane region" description="Helical" evidence="1">
    <location>
        <begin position="221"/>
        <end position="238"/>
    </location>
</feature>
<accession>A0A6A6YX43</accession>
<feature type="domain" description="DUF6594" evidence="2">
    <location>
        <begin position="2"/>
        <end position="233"/>
    </location>
</feature>
<dbReference type="AlphaFoldDB" id="A0A6A6YX43"/>
<dbReference type="OrthoDB" id="5341582at2759"/>
<dbReference type="Proteomes" id="UP000504636">
    <property type="component" value="Unplaced"/>
</dbReference>
<evidence type="ECO:0000313" key="5">
    <source>
        <dbReference type="RefSeq" id="XP_033579937.1"/>
    </source>
</evidence>
<keyword evidence="1" id="KW-0812">Transmembrane</keyword>
<organism evidence="3">
    <name type="scientific">Mytilinidion resinicola</name>
    <dbReference type="NCBI Taxonomy" id="574789"/>
    <lineage>
        <taxon>Eukaryota</taxon>
        <taxon>Fungi</taxon>
        <taxon>Dikarya</taxon>
        <taxon>Ascomycota</taxon>
        <taxon>Pezizomycotina</taxon>
        <taxon>Dothideomycetes</taxon>
        <taxon>Pleosporomycetidae</taxon>
        <taxon>Mytilinidiales</taxon>
        <taxon>Mytilinidiaceae</taxon>
        <taxon>Mytilinidion</taxon>
    </lineage>
</organism>
<feature type="transmembrane region" description="Helical" evidence="1">
    <location>
        <begin position="196"/>
        <end position="214"/>
    </location>
</feature>
<keyword evidence="4" id="KW-1185">Reference proteome</keyword>
<evidence type="ECO:0000259" key="2">
    <source>
        <dbReference type="Pfam" id="PF20237"/>
    </source>
</evidence>
<dbReference type="Pfam" id="PF20237">
    <property type="entry name" value="DUF6594"/>
    <property type="match status" value="1"/>
</dbReference>
<feature type="transmembrane region" description="Helical" evidence="1">
    <location>
        <begin position="169"/>
        <end position="190"/>
    </location>
</feature>
<sequence length="249" mass="27578">MRMRLLLLKQDEISILEESLDKIDAAESRDFFLGCGRKDRNPDRQEVLQKLGTALGEYDLMMEQSRRILSFPQATSRDMVSLKNWIEGVGSISSYETAYLGHSADQVNITGSADDAVTSIEATVEACLLGITYFPRQNLSNLLPRYKSPITKDRNMFILGPGFRMFSRVLTTWVAAIILLVPVIILYLVASPRARLVVIALTTGFFLSLVSVYTKARTIEVIVAGASYAAVLVVFKSSNNGMKGNLTPD</sequence>
<reference evidence="5" key="2">
    <citation type="submission" date="2020-04" db="EMBL/GenBank/DDBJ databases">
        <authorList>
            <consortium name="NCBI Genome Project"/>
        </authorList>
    </citation>
    <scope>NUCLEOTIDE SEQUENCE</scope>
    <source>
        <strain evidence="5">CBS 304.34</strain>
    </source>
</reference>
<evidence type="ECO:0000256" key="1">
    <source>
        <dbReference type="SAM" id="Phobius"/>
    </source>
</evidence>
<keyword evidence="1" id="KW-1133">Transmembrane helix</keyword>
<dbReference type="PANTHER" id="PTHR34502:SF5">
    <property type="entry name" value="DUF6594 DOMAIN-CONTAINING PROTEIN"/>
    <property type="match status" value="1"/>
</dbReference>
<protein>
    <recommendedName>
        <fullName evidence="2">DUF6594 domain-containing protein</fullName>
    </recommendedName>
</protein>